<proteinExistence type="predicted"/>
<accession>A0A1I7MJ24</accession>
<dbReference type="PANTHER" id="PTHR31377:SF0">
    <property type="entry name" value="AGMATINE DEIMINASE-RELATED"/>
    <property type="match status" value="1"/>
</dbReference>
<evidence type="ECO:0000256" key="1">
    <source>
        <dbReference type="ARBA" id="ARBA00022801"/>
    </source>
</evidence>
<dbReference type="GO" id="GO:0047632">
    <property type="term" value="F:agmatine deiminase activity"/>
    <property type="evidence" value="ECO:0007669"/>
    <property type="project" value="TreeGrafter"/>
</dbReference>
<dbReference type="Gene3D" id="3.75.10.10">
    <property type="entry name" value="L-arginine/glycine Amidinotransferase, Chain A"/>
    <property type="match status" value="1"/>
</dbReference>
<evidence type="ECO:0000313" key="3">
    <source>
        <dbReference type="Proteomes" id="UP000198881"/>
    </source>
</evidence>
<dbReference type="STRING" id="574650.SAMN04487966_103118"/>
<dbReference type="PANTHER" id="PTHR31377">
    <property type="entry name" value="AGMATINE DEIMINASE-RELATED"/>
    <property type="match status" value="1"/>
</dbReference>
<sequence>MGVVLRHAGSSRRGSSLTARTVLTRKDPMTDLSWHLPADTEPQERMWLSFPRATALMGSTPWEISAARRAWARIAHEVADFEPVTLLVDPADRTMVHTYVDPIVPVIPQRFDSPFIRLTGPVFTTGPEAKVDANGRRALGMMDFVFNGFGRRPGLDYLSDSVVTGTMAQMTGATRQLSLMTLEGGAFVTDGEGTVIASEAALLDPARNPGWSRRQVELEFHRYTDVRKVIWLPGGLTRDAGPRGTGGMVDQLVNFASPTVLLLHWQDDPSHPDHAVSQTALELLQGETDAQGRPLNIATIPAPSTLTDRHGPVGWSYVNVLPVNGAVVVPSFEDEHDDGAHQVLEAAFWGRKVIPVPARQVYERGVGIRHVGLTQPARPARPTASAA</sequence>
<dbReference type="GO" id="GO:0004668">
    <property type="term" value="F:protein-arginine deiminase activity"/>
    <property type="evidence" value="ECO:0007669"/>
    <property type="project" value="InterPro"/>
</dbReference>
<evidence type="ECO:0000313" key="2">
    <source>
        <dbReference type="EMBL" id="SFV21935.1"/>
    </source>
</evidence>
<dbReference type="InterPro" id="IPR007466">
    <property type="entry name" value="Peptidyl-Arg-deiminase_porph"/>
</dbReference>
<dbReference type="OrthoDB" id="9808013at2"/>
<reference evidence="2 3" key="1">
    <citation type="submission" date="2016-10" db="EMBL/GenBank/DDBJ databases">
        <authorList>
            <person name="de Groot N.N."/>
        </authorList>
    </citation>
    <scope>NUCLEOTIDE SEQUENCE [LARGE SCALE GENOMIC DNA]</scope>
    <source>
        <strain evidence="2 3">CGMCC 1.7054</strain>
    </source>
</reference>
<dbReference type="SUPFAM" id="SSF55909">
    <property type="entry name" value="Pentein"/>
    <property type="match status" value="1"/>
</dbReference>
<protein>
    <submittedName>
        <fullName evidence="2">Agmatine deiminase</fullName>
    </submittedName>
</protein>
<organism evidence="2 3">
    <name type="scientific">Micrococcus terreus</name>
    <dbReference type="NCBI Taxonomy" id="574650"/>
    <lineage>
        <taxon>Bacteria</taxon>
        <taxon>Bacillati</taxon>
        <taxon>Actinomycetota</taxon>
        <taxon>Actinomycetes</taxon>
        <taxon>Micrococcales</taxon>
        <taxon>Micrococcaceae</taxon>
        <taxon>Micrococcus</taxon>
    </lineage>
</organism>
<dbReference type="EMBL" id="FPCG01000003">
    <property type="protein sequence ID" value="SFV21935.1"/>
    <property type="molecule type" value="Genomic_DNA"/>
</dbReference>
<gene>
    <name evidence="2" type="ORF">SAMN04487966_103118</name>
</gene>
<dbReference type="GO" id="GO:0009446">
    <property type="term" value="P:putrescine biosynthetic process"/>
    <property type="evidence" value="ECO:0007669"/>
    <property type="project" value="InterPro"/>
</dbReference>
<keyword evidence="1" id="KW-0378">Hydrolase</keyword>
<dbReference type="AlphaFoldDB" id="A0A1I7MJ24"/>
<dbReference type="Proteomes" id="UP000198881">
    <property type="component" value="Unassembled WGS sequence"/>
</dbReference>
<keyword evidence="3" id="KW-1185">Reference proteome</keyword>
<name>A0A1I7MJ24_9MICC</name>
<dbReference type="Pfam" id="PF04371">
    <property type="entry name" value="PAD_porph"/>
    <property type="match status" value="1"/>
</dbReference>